<dbReference type="Proteomes" id="UP000608420">
    <property type="component" value="Unassembled WGS sequence"/>
</dbReference>
<accession>A0ABQ1W559</accession>
<dbReference type="EMBL" id="BMIW01000034">
    <property type="protein sequence ID" value="GGG12669.1"/>
    <property type="molecule type" value="Genomic_DNA"/>
</dbReference>
<name>A0ABQ1W559_9BACL</name>
<gene>
    <name evidence="1" type="ORF">GCM10010913_38060</name>
</gene>
<organism evidence="1 2">
    <name type="scientific">Paenibacillus aceti</name>
    <dbReference type="NCBI Taxonomy" id="1820010"/>
    <lineage>
        <taxon>Bacteria</taxon>
        <taxon>Bacillati</taxon>
        <taxon>Bacillota</taxon>
        <taxon>Bacilli</taxon>
        <taxon>Bacillales</taxon>
        <taxon>Paenibacillaceae</taxon>
        <taxon>Paenibacillus</taxon>
    </lineage>
</organism>
<comment type="caution">
    <text evidence="1">The sequence shown here is derived from an EMBL/GenBank/DDBJ whole genome shotgun (WGS) entry which is preliminary data.</text>
</comment>
<evidence type="ECO:0000313" key="1">
    <source>
        <dbReference type="EMBL" id="GGG12669.1"/>
    </source>
</evidence>
<keyword evidence="2" id="KW-1185">Reference proteome</keyword>
<protein>
    <submittedName>
        <fullName evidence="1">Uncharacterized protein</fullName>
    </submittedName>
</protein>
<sequence length="66" mass="7352">MLMMTAKGDEIDKVTGGEKNSPSVFPVGSERAVFALFGAKFIFWDTPIKRQPKHPILFSTQVNLIL</sequence>
<proteinExistence type="predicted"/>
<reference evidence="2" key="1">
    <citation type="journal article" date="2019" name="Int. J. Syst. Evol. Microbiol.">
        <title>The Global Catalogue of Microorganisms (GCM) 10K type strain sequencing project: providing services to taxonomists for standard genome sequencing and annotation.</title>
        <authorList>
            <consortium name="The Broad Institute Genomics Platform"/>
            <consortium name="The Broad Institute Genome Sequencing Center for Infectious Disease"/>
            <person name="Wu L."/>
            <person name="Ma J."/>
        </authorList>
    </citation>
    <scope>NUCLEOTIDE SEQUENCE [LARGE SCALE GENOMIC DNA]</scope>
    <source>
        <strain evidence="2">CGMCC 1.15420</strain>
    </source>
</reference>
<evidence type="ECO:0000313" key="2">
    <source>
        <dbReference type="Proteomes" id="UP000608420"/>
    </source>
</evidence>